<dbReference type="RefSeq" id="XP_071908349.1">
    <property type="nucleotide sequence ID" value="XM_072052248.1"/>
</dbReference>
<evidence type="ECO:0000259" key="17">
    <source>
        <dbReference type="PROSITE" id="PS50089"/>
    </source>
</evidence>
<keyword evidence="12 16" id="KW-0472">Membrane</keyword>
<dbReference type="PANTHER" id="PTHR46913:SF1">
    <property type="entry name" value="RING-H2 FINGER PROTEIN ATL16"/>
    <property type="match status" value="1"/>
</dbReference>
<comment type="pathway">
    <text evidence="3">Protein modification; protein ubiquitination.</text>
</comment>
<protein>
    <recommendedName>
        <fullName evidence="4">RING-type E3 ubiquitin transferase</fullName>
        <ecNumber evidence="4">2.3.2.27</ecNumber>
    </recommendedName>
</protein>
<dbReference type="Proteomes" id="UP001652660">
    <property type="component" value="Chromosome 6c"/>
</dbReference>
<reference evidence="19" key="1">
    <citation type="submission" date="2025-08" db="UniProtKB">
        <authorList>
            <consortium name="RefSeq"/>
        </authorList>
    </citation>
    <scope>IDENTIFICATION</scope>
    <source>
        <tissue evidence="19">Leaves</tissue>
    </source>
</reference>
<sequence>MESLNSRPGTPNSSFYTPLLISMIGVFSTCVVLVIYHFILIRYCHRRTPQTASNGNAVAQAVPESPSLPSGVDHKLLETMPIIAYSPTKQQGGLFRVDQSECVVCLGALEQGEMVRLLPNCRHAFHVPCIDEWFVAHTSCPVCRSPIVAPAATVNDDIPPSSPPPPLQVFTSSSSFDVGSSGVEFPGQDYGNDASSPSSSSSSSGSFSFGLLRHSGSLELLPTERASSSARVITGLKRSLSMDQSSVIIEMQGESSTDGSSSSAKEDDDDDAATTTVGAFRSVRHFDRVSAKFLSSFSRLRLGNNNEILPY</sequence>
<dbReference type="Pfam" id="PF13639">
    <property type="entry name" value="zf-RING_2"/>
    <property type="match status" value="1"/>
</dbReference>
<dbReference type="GeneID" id="140004314"/>
<name>A0ABM4UM49_COFAR</name>
<feature type="region of interest" description="Disordered" evidence="15">
    <location>
        <begin position="181"/>
        <end position="201"/>
    </location>
</feature>
<keyword evidence="6 16" id="KW-0812">Transmembrane</keyword>
<evidence type="ECO:0000256" key="14">
    <source>
        <dbReference type="PROSITE-ProRule" id="PRU00175"/>
    </source>
</evidence>
<evidence type="ECO:0000256" key="7">
    <source>
        <dbReference type="ARBA" id="ARBA00022723"/>
    </source>
</evidence>
<comment type="subcellular location">
    <subcellularLocation>
        <location evidence="2">Membrane</location>
        <topology evidence="2">Single-pass membrane protein</topology>
    </subcellularLocation>
</comment>
<dbReference type="PROSITE" id="PS50089">
    <property type="entry name" value="ZF_RING_2"/>
    <property type="match status" value="1"/>
</dbReference>
<organism evidence="18 19">
    <name type="scientific">Coffea arabica</name>
    <name type="common">Arabian coffee</name>
    <dbReference type="NCBI Taxonomy" id="13443"/>
    <lineage>
        <taxon>Eukaryota</taxon>
        <taxon>Viridiplantae</taxon>
        <taxon>Streptophyta</taxon>
        <taxon>Embryophyta</taxon>
        <taxon>Tracheophyta</taxon>
        <taxon>Spermatophyta</taxon>
        <taxon>Magnoliopsida</taxon>
        <taxon>eudicotyledons</taxon>
        <taxon>Gunneridae</taxon>
        <taxon>Pentapetalae</taxon>
        <taxon>asterids</taxon>
        <taxon>lamiids</taxon>
        <taxon>Gentianales</taxon>
        <taxon>Rubiaceae</taxon>
        <taxon>Ixoroideae</taxon>
        <taxon>Gardenieae complex</taxon>
        <taxon>Bertiereae - Coffeeae clade</taxon>
        <taxon>Coffeeae</taxon>
        <taxon>Coffea</taxon>
    </lineage>
</organism>
<comment type="similarity">
    <text evidence="13">Belongs to the RING-type zinc finger family. ATL subfamily.</text>
</comment>
<keyword evidence="5" id="KW-0808">Transferase</keyword>
<dbReference type="SUPFAM" id="SSF57850">
    <property type="entry name" value="RING/U-box"/>
    <property type="match status" value="1"/>
</dbReference>
<dbReference type="CDD" id="cd16461">
    <property type="entry name" value="RING-H2_EL5-like"/>
    <property type="match status" value="1"/>
</dbReference>
<evidence type="ECO:0000256" key="4">
    <source>
        <dbReference type="ARBA" id="ARBA00012483"/>
    </source>
</evidence>
<keyword evidence="9" id="KW-0833">Ubl conjugation pathway</keyword>
<keyword evidence="18" id="KW-1185">Reference proteome</keyword>
<comment type="catalytic activity">
    <reaction evidence="1">
        <text>S-ubiquitinyl-[E2 ubiquitin-conjugating enzyme]-L-cysteine + [acceptor protein]-L-lysine = [E2 ubiquitin-conjugating enzyme]-L-cysteine + N(6)-ubiquitinyl-[acceptor protein]-L-lysine.</text>
        <dbReference type="EC" id="2.3.2.27"/>
    </reaction>
</comment>
<evidence type="ECO:0000256" key="6">
    <source>
        <dbReference type="ARBA" id="ARBA00022692"/>
    </source>
</evidence>
<evidence type="ECO:0000256" key="3">
    <source>
        <dbReference type="ARBA" id="ARBA00004906"/>
    </source>
</evidence>
<evidence type="ECO:0000256" key="10">
    <source>
        <dbReference type="ARBA" id="ARBA00022833"/>
    </source>
</evidence>
<feature type="region of interest" description="Disordered" evidence="15">
    <location>
        <begin position="252"/>
        <end position="273"/>
    </location>
</feature>
<proteinExistence type="inferred from homology"/>
<dbReference type="InterPro" id="IPR013083">
    <property type="entry name" value="Znf_RING/FYVE/PHD"/>
</dbReference>
<evidence type="ECO:0000256" key="13">
    <source>
        <dbReference type="ARBA" id="ARBA00024209"/>
    </source>
</evidence>
<keyword evidence="8 14" id="KW-0863">Zinc-finger</keyword>
<dbReference type="PANTHER" id="PTHR46913">
    <property type="entry name" value="RING-H2 FINGER PROTEIN ATL16"/>
    <property type="match status" value="1"/>
</dbReference>
<evidence type="ECO:0000256" key="5">
    <source>
        <dbReference type="ARBA" id="ARBA00022679"/>
    </source>
</evidence>
<evidence type="ECO:0000256" key="1">
    <source>
        <dbReference type="ARBA" id="ARBA00000900"/>
    </source>
</evidence>
<dbReference type="SMART" id="SM00184">
    <property type="entry name" value="RING"/>
    <property type="match status" value="1"/>
</dbReference>
<feature type="domain" description="RING-type" evidence="17">
    <location>
        <begin position="102"/>
        <end position="144"/>
    </location>
</feature>
<evidence type="ECO:0000256" key="12">
    <source>
        <dbReference type="ARBA" id="ARBA00023136"/>
    </source>
</evidence>
<accession>A0ABM4UM49</accession>
<keyword evidence="10" id="KW-0862">Zinc</keyword>
<dbReference type="InterPro" id="IPR001841">
    <property type="entry name" value="Znf_RING"/>
</dbReference>
<keyword evidence="11 16" id="KW-1133">Transmembrane helix</keyword>
<evidence type="ECO:0000313" key="18">
    <source>
        <dbReference type="Proteomes" id="UP001652660"/>
    </source>
</evidence>
<dbReference type="InterPro" id="IPR044600">
    <property type="entry name" value="ATL1/ATL16-like"/>
</dbReference>
<dbReference type="Gene3D" id="3.30.40.10">
    <property type="entry name" value="Zinc/RING finger domain, C3HC4 (zinc finger)"/>
    <property type="match status" value="1"/>
</dbReference>
<dbReference type="EC" id="2.3.2.27" evidence="4"/>
<keyword evidence="7" id="KW-0479">Metal-binding</keyword>
<evidence type="ECO:0000256" key="9">
    <source>
        <dbReference type="ARBA" id="ARBA00022786"/>
    </source>
</evidence>
<gene>
    <name evidence="19" type="primary">LOC140004314</name>
</gene>
<evidence type="ECO:0000313" key="19">
    <source>
        <dbReference type="RefSeq" id="XP_071908349.1"/>
    </source>
</evidence>
<evidence type="ECO:0000256" key="11">
    <source>
        <dbReference type="ARBA" id="ARBA00022989"/>
    </source>
</evidence>
<feature type="transmembrane region" description="Helical" evidence="16">
    <location>
        <begin position="20"/>
        <end position="41"/>
    </location>
</feature>
<evidence type="ECO:0000256" key="15">
    <source>
        <dbReference type="SAM" id="MobiDB-lite"/>
    </source>
</evidence>
<evidence type="ECO:0000256" key="2">
    <source>
        <dbReference type="ARBA" id="ARBA00004167"/>
    </source>
</evidence>
<evidence type="ECO:0000256" key="16">
    <source>
        <dbReference type="SAM" id="Phobius"/>
    </source>
</evidence>
<evidence type="ECO:0000256" key="8">
    <source>
        <dbReference type="ARBA" id="ARBA00022771"/>
    </source>
</evidence>